<organism evidence="2">
    <name type="scientific">Caenorhabditis brenneri</name>
    <name type="common">Nematode worm</name>
    <dbReference type="NCBI Taxonomy" id="135651"/>
    <lineage>
        <taxon>Eukaryota</taxon>
        <taxon>Metazoa</taxon>
        <taxon>Ecdysozoa</taxon>
        <taxon>Nematoda</taxon>
        <taxon>Chromadorea</taxon>
        <taxon>Rhabditida</taxon>
        <taxon>Rhabditina</taxon>
        <taxon>Rhabditomorpha</taxon>
        <taxon>Rhabditoidea</taxon>
        <taxon>Rhabditidae</taxon>
        <taxon>Peloderinae</taxon>
        <taxon>Caenorhabditis</taxon>
    </lineage>
</organism>
<dbReference type="PANTHER" id="PTHR21503:SF8">
    <property type="entry name" value="F-BOX ASSOCIATED DOMAIN-CONTAINING PROTEIN-RELATED"/>
    <property type="match status" value="1"/>
</dbReference>
<gene>
    <name evidence="1" type="ORF">CAEBREN_13676</name>
</gene>
<dbReference type="Proteomes" id="UP000008068">
    <property type="component" value="Unassembled WGS sequence"/>
</dbReference>
<reference evidence="2" key="1">
    <citation type="submission" date="2011-07" db="EMBL/GenBank/DDBJ databases">
        <authorList>
            <consortium name="Caenorhabditis brenneri Sequencing and Analysis Consortium"/>
            <person name="Wilson R.K."/>
        </authorList>
    </citation>
    <scope>NUCLEOTIDE SEQUENCE [LARGE SCALE GENOMIC DNA]</scope>
    <source>
        <strain evidence="2">PB2801</strain>
    </source>
</reference>
<dbReference type="eggNOG" id="ENOG502TKFZ">
    <property type="taxonomic scope" value="Eukaryota"/>
</dbReference>
<keyword evidence="2" id="KW-1185">Reference proteome</keyword>
<dbReference type="OrthoDB" id="5910818at2759"/>
<proteinExistence type="predicted"/>
<dbReference type="PANTHER" id="PTHR21503">
    <property type="entry name" value="F-BOX-CONTAINING HYPOTHETICAL PROTEIN C.ELEGANS"/>
    <property type="match status" value="1"/>
</dbReference>
<evidence type="ECO:0000313" key="2">
    <source>
        <dbReference type="Proteomes" id="UP000008068"/>
    </source>
</evidence>
<dbReference type="EMBL" id="GL379863">
    <property type="protein sequence ID" value="EGT57622.1"/>
    <property type="molecule type" value="Genomic_DNA"/>
</dbReference>
<evidence type="ECO:0000313" key="1">
    <source>
        <dbReference type="EMBL" id="EGT57622.1"/>
    </source>
</evidence>
<accession>G0NCR2</accession>
<protein>
    <recommendedName>
        <fullName evidence="3">F-box domain-containing protein</fullName>
    </recommendedName>
</protein>
<dbReference type="InParanoid" id="G0NCR2"/>
<name>G0NCR2_CAEBE</name>
<sequence length="383" mass="44095">MTISLLRLPFLVQRQIFEEIDLLAVLSITMLSKKSHAAARACLRHPHYHLRYVEDQSIRLERKFEKEDGHTLVLVLIGQTPPPFPFELWRIGNQEIAIESTSNESRGTISTITHVYSDNILDFATETLQYLSRLLPKLSLTMKLKARSVDTFRRTMKSVESASEIKEINVEEHAWNRDPVSQNEFVKLVLDECQQAKKLCIIIQTPDNFEYPTSVQFKFDSISMVSAEWVSRDHFIKLFLSCKKVQLYSKNFNDEDLAAIFKAWTEGSSLEYLEFVGLGTFYRGKTLNSSLEVLPGAAPVKNALIQTEVFTRSHVETFGEGKCYLIQQNDKQKTALVCINYKSVILTTDFKIGKEVDEMAARIEEEERLRRNPIDENLEVEED</sequence>
<evidence type="ECO:0008006" key="3">
    <source>
        <dbReference type="Google" id="ProtNLM"/>
    </source>
</evidence>
<dbReference type="HOGENOM" id="CLU_061036_0_0_1"/>
<dbReference type="AlphaFoldDB" id="G0NCR2"/>